<proteinExistence type="predicted"/>
<accession>A0ABS5N1B3</accession>
<evidence type="ECO:0000313" key="1">
    <source>
        <dbReference type="EMBL" id="MBS4079592.1"/>
    </source>
</evidence>
<keyword evidence="2" id="KW-1185">Reference proteome</keyword>
<name>A0ABS5N1B3_9PSED</name>
<sequence length="86" mass="9530">MSSIKRPRLSAAVALTDRRLALTFCDSRQVTVDLSCDIQTYPGLAPLLDPIVFATARLADNGWTVEWLAADIQIGADTFYRDAFRP</sequence>
<comment type="caution">
    <text evidence="1">The sequence shown here is derived from an EMBL/GenBank/DDBJ whole genome shotgun (WGS) entry which is preliminary data.</text>
</comment>
<dbReference type="InterPro" id="IPR036782">
    <property type="entry name" value="NE0471-like_N"/>
</dbReference>
<protein>
    <submittedName>
        <fullName evidence="1">DUF2442 domain-containing protein</fullName>
    </submittedName>
</protein>
<dbReference type="Pfam" id="PF10387">
    <property type="entry name" value="DUF2442"/>
    <property type="match status" value="1"/>
</dbReference>
<organism evidence="1 2">
    <name type="scientific">Pseudomonas rustica</name>
    <dbReference type="NCBI Taxonomy" id="2827099"/>
    <lineage>
        <taxon>Bacteria</taxon>
        <taxon>Pseudomonadati</taxon>
        <taxon>Pseudomonadota</taxon>
        <taxon>Gammaproteobacteria</taxon>
        <taxon>Pseudomonadales</taxon>
        <taxon>Pseudomonadaceae</taxon>
        <taxon>Pseudomonas</taxon>
    </lineage>
</organism>
<dbReference type="SUPFAM" id="SSF143880">
    <property type="entry name" value="NE0471 N-terminal domain-like"/>
    <property type="match status" value="1"/>
</dbReference>
<gene>
    <name evidence="1" type="ORF">KFS80_14980</name>
</gene>
<dbReference type="RefSeq" id="WP_172680085.1">
    <property type="nucleotide sequence ID" value="NZ_CP188200.1"/>
</dbReference>
<dbReference type="EMBL" id="JAGYHF010000007">
    <property type="protein sequence ID" value="MBS4079592.1"/>
    <property type="molecule type" value="Genomic_DNA"/>
</dbReference>
<evidence type="ECO:0000313" key="2">
    <source>
        <dbReference type="Proteomes" id="UP000676035"/>
    </source>
</evidence>
<dbReference type="InterPro" id="IPR018841">
    <property type="entry name" value="DUF2442"/>
</dbReference>
<reference evidence="1 2" key="1">
    <citation type="submission" date="2021-04" db="EMBL/GenBank/DDBJ databases">
        <title>Pseudomonas rustica sp. nov. isolated from raw milk.</title>
        <authorList>
            <person name="Fiedler G."/>
            <person name="Gieschler S."/>
            <person name="Kabisch J."/>
            <person name="Grimmler C."/>
            <person name="Brinks E."/>
            <person name="Wagner N."/>
            <person name="Hetzer B."/>
            <person name="Franz C.M.A.P."/>
            <person name="Boehnlein C."/>
        </authorList>
    </citation>
    <scope>NUCLEOTIDE SEQUENCE [LARGE SCALE GENOMIC DNA]</scope>
    <source>
        <strain evidence="1 2">MBT-4</strain>
    </source>
</reference>
<dbReference type="Gene3D" id="3.30.2020.10">
    <property type="entry name" value="NE0471-like N-terminal domain"/>
    <property type="match status" value="1"/>
</dbReference>
<dbReference type="Proteomes" id="UP000676035">
    <property type="component" value="Unassembled WGS sequence"/>
</dbReference>